<sequence length="81" mass="9082">MHIDRRGDGRDHEISKKNIIRKCSRIKRGCNGTRGQAGDWRMQRARGLIKRTSHSRKNLAHNVNSELGQTIVPTPAPALAS</sequence>
<reference evidence="1 2" key="1">
    <citation type="journal article" date="2019" name="Commun. Biol.">
        <title>The bagworm genome reveals a unique fibroin gene that provides high tensile strength.</title>
        <authorList>
            <person name="Kono N."/>
            <person name="Nakamura H."/>
            <person name="Ohtoshi R."/>
            <person name="Tomita M."/>
            <person name="Numata K."/>
            <person name="Arakawa K."/>
        </authorList>
    </citation>
    <scope>NUCLEOTIDE SEQUENCE [LARGE SCALE GENOMIC DNA]</scope>
</reference>
<proteinExistence type="predicted"/>
<organism evidence="1 2">
    <name type="scientific">Eumeta variegata</name>
    <name type="common">Bagworm moth</name>
    <name type="synonym">Eumeta japonica</name>
    <dbReference type="NCBI Taxonomy" id="151549"/>
    <lineage>
        <taxon>Eukaryota</taxon>
        <taxon>Metazoa</taxon>
        <taxon>Ecdysozoa</taxon>
        <taxon>Arthropoda</taxon>
        <taxon>Hexapoda</taxon>
        <taxon>Insecta</taxon>
        <taxon>Pterygota</taxon>
        <taxon>Neoptera</taxon>
        <taxon>Endopterygota</taxon>
        <taxon>Lepidoptera</taxon>
        <taxon>Glossata</taxon>
        <taxon>Ditrysia</taxon>
        <taxon>Tineoidea</taxon>
        <taxon>Psychidae</taxon>
        <taxon>Oiketicinae</taxon>
        <taxon>Eumeta</taxon>
    </lineage>
</organism>
<gene>
    <name evidence="1" type="ORF">EVAR_46641_1</name>
</gene>
<evidence type="ECO:0000313" key="1">
    <source>
        <dbReference type="EMBL" id="GBP50019.1"/>
    </source>
</evidence>
<evidence type="ECO:0000313" key="2">
    <source>
        <dbReference type="Proteomes" id="UP000299102"/>
    </source>
</evidence>
<comment type="caution">
    <text evidence="1">The sequence shown here is derived from an EMBL/GenBank/DDBJ whole genome shotgun (WGS) entry which is preliminary data.</text>
</comment>
<accession>A0A4C1WI29</accession>
<dbReference type="EMBL" id="BGZK01000556">
    <property type="protein sequence ID" value="GBP50019.1"/>
    <property type="molecule type" value="Genomic_DNA"/>
</dbReference>
<protein>
    <submittedName>
        <fullName evidence="1">Uncharacterized protein</fullName>
    </submittedName>
</protein>
<dbReference type="AlphaFoldDB" id="A0A4C1WI29"/>
<name>A0A4C1WI29_EUMVA</name>
<keyword evidence="2" id="KW-1185">Reference proteome</keyword>
<dbReference type="Proteomes" id="UP000299102">
    <property type="component" value="Unassembled WGS sequence"/>
</dbReference>